<gene>
    <name evidence="2" type="ORF">ACFSBT_06810</name>
</gene>
<keyword evidence="1" id="KW-1133">Transmembrane helix</keyword>
<evidence type="ECO:0000313" key="2">
    <source>
        <dbReference type="EMBL" id="MFD1512988.1"/>
    </source>
</evidence>
<dbReference type="Proteomes" id="UP001597187">
    <property type="component" value="Unassembled WGS sequence"/>
</dbReference>
<sequence>MSTSDALRRRLDRWFGHGHDALTTGLVVGCAVVLGALAAWVGADLLPRAVLFGLGVVGFGAVLYGRPSRRGVVATALYALAALVAAVPVVYELVLAMHVADPLAHLLSVTDLLFVLVCWLLALVPALVGYRVATGPFGPRVRAALGR</sequence>
<protein>
    <submittedName>
        <fullName evidence="2">Uncharacterized protein</fullName>
    </submittedName>
</protein>
<evidence type="ECO:0000313" key="3">
    <source>
        <dbReference type="Proteomes" id="UP001597187"/>
    </source>
</evidence>
<keyword evidence="1" id="KW-0472">Membrane</keyword>
<feature type="transmembrane region" description="Helical" evidence="1">
    <location>
        <begin position="49"/>
        <end position="65"/>
    </location>
</feature>
<evidence type="ECO:0000256" key="1">
    <source>
        <dbReference type="SAM" id="Phobius"/>
    </source>
</evidence>
<accession>A0ABD6AUR7</accession>
<feature type="transmembrane region" description="Helical" evidence="1">
    <location>
        <begin position="21"/>
        <end position="43"/>
    </location>
</feature>
<keyword evidence="3" id="KW-1185">Reference proteome</keyword>
<dbReference type="EMBL" id="JBHUDC010000003">
    <property type="protein sequence ID" value="MFD1512988.1"/>
    <property type="molecule type" value="Genomic_DNA"/>
</dbReference>
<feature type="transmembrane region" description="Helical" evidence="1">
    <location>
        <begin position="112"/>
        <end position="133"/>
    </location>
</feature>
<comment type="caution">
    <text evidence="2">The sequence shown here is derived from an EMBL/GenBank/DDBJ whole genome shotgun (WGS) entry which is preliminary data.</text>
</comment>
<feature type="transmembrane region" description="Helical" evidence="1">
    <location>
        <begin position="77"/>
        <end position="100"/>
    </location>
</feature>
<keyword evidence="1" id="KW-0812">Transmembrane</keyword>
<reference evidence="2 3" key="1">
    <citation type="journal article" date="2019" name="Int. J. Syst. Evol. Microbiol.">
        <title>The Global Catalogue of Microorganisms (GCM) 10K type strain sequencing project: providing services to taxonomists for standard genome sequencing and annotation.</title>
        <authorList>
            <consortium name="The Broad Institute Genomics Platform"/>
            <consortium name="The Broad Institute Genome Sequencing Center for Infectious Disease"/>
            <person name="Wu L."/>
            <person name="Ma J."/>
        </authorList>
    </citation>
    <scope>NUCLEOTIDE SEQUENCE [LARGE SCALE GENOMIC DNA]</scope>
    <source>
        <strain evidence="2 3">CGMCC 1.12563</strain>
    </source>
</reference>
<organism evidence="2 3">
    <name type="scientific">Halomarina rubra</name>
    <dbReference type="NCBI Taxonomy" id="2071873"/>
    <lineage>
        <taxon>Archaea</taxon>
        <taxon>Methanobacteriati</taxon>
        <taxon>Methanobacteriota</taxon>
        <taxon>Stenosarchaea group</taxon>
        <taxon>Halobacteria</taxon>
        <taxon>Halobacteriales</taxon>
        <taxon>Natronomonadaceae</taxon>
        <taxon>Halomarina</taxon>
    </lineage>
</organism>
<name>A0ABD6AUR7_9EURY</name>
<dbReference type="RefSeq" id="WP_250872960.1">
    <property type="nucleotide sequence ID" value="NZ_JALXFV010000003.1"/>
</dbReference>
<dbReference type="AlphaFoldDB" id="A0ABD6AUR7"/>
<proteinExistence type="predicted"/>